<feature type="compositionally biased region" description="Low complexity" evidence="2">
    <location>
        <begin position="7"/>
        <end position="18"/>
    </location>
</feature>
<dbReference type="Pfam" id="PF03993">
    <property type="entry name" value="DUF349"/>
    <property type="match status" value="2"/>
</dbReference>
<keyword evidence="4" id="KW-1185">Reference proteome</keyword>
<feature type="coiled-coil region" evidence="1">
    <location>
        <begin position="489"/>
        <end position="516"/>
    </location>
</feature>
<reference evidence="3" key="2">
    <citation type="submission" date="2020-09" db="EMBL/GenBank/DDBJ databases">
        <authorList>
            <person name="Sun Q."/>
            <person name="Zhou Y."/>
        </authorList>
    </citation>
    <scope>NUCLEOTIDE SEQUENCE</scope>
    <source>
        <strain evidence="3">CGMCC 1.15425</strain>
    </source>
</reference>
<dbReference type="OrthoDB" id="5523335at2"/>
<reference evidence="3" key="1">
    <citation type="journal article" date="2014" name="Int. J. Syst. Evol. Microbiol.">
        <title>Complete genome sequence of Corynebacterium casei LMG S-19264T (=DSM 44701T), isolated from a smear-ripened cheese.</title>
        <authorList>
            <consortium name="US DOE Joint Genome Institute (JGI-PGF)"/>
            <person name="Walter F."/>
            <person name="Albersmeier A."/>
            <person name="Kalinowski J."/>
            <person name="Ruckert C."/>
        </authorList>
    </citation>
    <scope>NUCLEOTIDE SEQUENCE</scope>
    <source>
        <strain evidence="3">CGMCC 1.15425</strain>
    </source>
</reference>
<evidence type="ECO:0000256" key="1">
    <source>
        <dbReference type="SAM" id="Coils"/>
    </source>
</evidence>
<dbReference type="RefSeq" id="WP_068812547.1">
    <property type="nucleotide sequence ID" value="NZ_BMIY01000001.1"/>
</dbReference>
<evidence type="ECO:0000256" key="2">
    <source>
        <dbReference type="SAM" id="MobiDB-lite"/>
    </source>
</evidence>
<evidence type="ECO:0000313" key="3">
    <source>
        <dbReference type="EMBL" id="GGG48264.1"/>
    </source>
</evidence>
<accession>A0A917GJH7</accession>
<comment type="caution">
    <text evidence="3">The sequence shown here is derived from an EMBL/GenBank/DDBJ whole genome shotgun (WGS) entry which is preliminary data.</text>
</comment>
<name>A0A917GJH7_9GAMM</name>
<evidence type="ECO:0000313" key="4">
    <source>
        <dbReference type="Proteomes" id="UP000627715"/>
    </source>
</evidence>
<proteinExistence type="predicted"/>
<feature type="region of interest" description="Disordered" evidence="2">
    <location>
        <begin position="381"/>
        <end position="401"/>
    </location>
</feature>
<organism evidence="3 4">
    <name type="scientific">Pseudohongiella nitratireducens</name>
    <dbReference type="NCBI Taxonomy" id="1768907"/>
    <lineage>
        <taxon>Bacteria</taxon>
        <taxon>Pseudomonadati</taxon>
        <taxon>Pseudomonadota</taxon>
        <taxon>Gammaproteobacteria</taxon>
        <taxon>Pseudomonadales</taxon>
        <taxon>Pseudohongiellaceae</taxon>
        <taxon>Pseudohongiella</taxon>
    </lineage>
</organism>
<feature type="region of interest" description="Disordered" evidence="2">
    <location>
        <begin position="1"/>
        <end position="54"/>
    </location>
</feature>
<gene>
    <name evidence="3" type="ORF">GCM10011403_01630</name>
</gene>
<sequence>MTTTFDTNNNTESTQTNELDTKTTGETEAENRPKRSERDKLLHAGNVTSHKDLPTLEALRERLQRLTESQTSPDDELKALDELLQTRIAEHHDWQKTLVADFQQTQKSIASLIEDGNIGAAQSQWKHMQAVLRRINQPQQAALEAELPPLAAAFDKLVEEQRSHATDARKALIEQMTELKDADLPLAQKASRIRNVQEAWKALGQIDEDDPQLQQFRDISQQAFEPCKAFFKERKEKQASNLIARNQLCEQLEAYVESRRDQEADLTEVNKLERQAREDWKKYAPVAQKKIKPLQQRFNEALSALREHRKSALNKHNAAKRELIEKAQELVKQDDLPGAIREAKQLQQQWKDLGPGSFKDDKTLWAEFRAACDALFARRDSSDAAKTGKKDGKAPGKKNPEISRQLSQLEALLSLDDAAFVDSHDEFQQLNKSLKALLQAEFGSARNPVKDKFRKLEQRYRARQKTSPDKKTLQLQEFASEQSAWLAELEQALINQKGLKLDADEVEARKEQYQNISDNHVTQLLQDRLAQLQANENSPEKLRGMQDDNAMAAREICVDAEIMLGTETPASDKSIRMQQQLKQLQKGLGQVLATRAERQAHLQKAMLTLECMGPLDPAQRTTLRNRLQALKS</sequence>
<feature type="coiled-coil region" evidence="1">
    <location>
        <begin position="302"/>
        <end position="333"/>
    </location>
</feature>
<evidence type="ECO:0008006" key="5">
    <source>
        <dbReference type="Google" id="ProtNLM"/>
    </source>
</evidence>
<dbReference type="EMBL" id="BMIY01000001">
    <property type="protein sequence ID" value="GGG48264.1"/>
    <property type="molecule type" value="Genomic_DNA"/>
</dbReference>
<dbReference type="AlphaFoldDB" id="A0A917GJH7"/>
<feature type="compositionally biased region" description="Basic and acidic residues" evidence="2">
    <location>
        <begin position="19"/>
        <end position="42"/>
    </location>
</feature>
<dbReference type="InterPro" id="IPR007139">
    <property type="entry name" value="DUF349"/>
</dbReference>
<protein>
    <recommendedName>
        <fullName evidence="5">DUF349 domain-containing protein</fullName>
    </recommendedName>
</protein>
<dbReference type="Proteomes" id="UP000627715">
    <property type="component" value="Unassembled WGS sequence"/>
</dbReference>
<keyword evidence="1" id="KW-0175">Coiled coil</keyword>